<keyword evidence="1" id="KW-0812">Transmembrane</keyword>
<evidence type="ECO:0000313" key="3">
    <source>
        <dbReference type="Proteomes" id="UP000309061"/>
    </source>
</evidence>
<evidence type="ECO:0000256" key="1">
    <source>
        <dbReference type="SAM" id="Phobius"/>
    </source>
</evidence>
<name>A0A6B8KLM4_9HYPH</name>
<dbReference type="GO" id="GO:0016740">
    <property type="term" value="F:transferase activity"/>
    <property type="evidence" value="ECO:0007669"/>
    <property type="project" value="UniProtKB-KW"/>
</dbReference>
<protein>
    <submittedName>
        <fullName evidence="2">CDP-alcohol phosphatidyltransferase</fullName>
    </submittedName>
</protein>
<dbReference type="AlphaFoldDB" id="A0A6B8KLM4"/>
<gene>
    <name evidence="2" type="ORF">H2LOC_015025</name>
</gene>
<keyword evidence="1" id="KW-0472">Membrane</keyword>
<sequence length="221" mass="23534">MAQPPKGHFQSFFGSSAEKAIRAIVARLPDAVSPRHLTWLGVGGGIVAAVALLASRQSFAWTPLIPIGVFLNWLGTSLDGPLARARHLERPSQGLLDHSADLGTQLLIILAFGFSPFFSLASAAVVLACYLLYSSYTYIRATARVPGQMAYIGIGTTEFRAMLAVWPFIAIALGIDERGASGLTKLDEVVIALGSVTVAGLIVKIVLDARKIALTQGKRDF</sequence>
<evidence type="ECO:0000313" key="2">
    <source>
        <dbReference type="EMBL" id="QGM48101.1"/>
    </source>
</evidence>
<dbReference type="OrthoDB" id="116551at2"/>
<dbReference type="Gene3D" id="1.20.120.1760">
    <property type="match status" value="1"/>
</dbReference>
<feature type="transmembrane region" description="Helical" evidence="1">
    <location>
        <begin position="189"/>
        <end position="207"/>
    </location>
</feature>
<keyword evidence="1" id="KW-1133">Transmembrane helix</keyword>
<feature type="transmembrane region" description="Helical" evidence="1">
    <location>
        <begin position="106"/>
        <end position="133"/>
    </location>
</feature>
<feature type="transmembrane region" description="Helical" evidence="1">
    <location>
        <begin position="37"/>
        <end position="54"/>
    </location>
</feature>
<feature type="transmembrane region" description="Helical" evidence="1">
    <location>
        <begin position="61"/>
        <end position="78"/>
    </location>
</feature>
<keyword evidence="3" id="KW-1185">Reference proteome</keyword>
<dbReference type="InterPro" id="IPR043130">
    <property type="entry name" value="CDP-OH_PTrfase_TM_dom"/>
</dbReference>
<dbReference type="KEGG" id="mhey:H2LOC_015025"/>
<dbReference type="EMBL" id="CP046052">
    <property type="protein sequence ID" value="QGM48101.1"/>
    <property type="molecule type" value="Genomic_DNA"/>
</dbReference>
<feature type="transmembrane region" description="Helical" evidence="1">
    <location>
        <begin position="149"/>
        <end position="169"/>
    </location>
</feature>
<organism evidence="2 3">
    <name type="scientific">Methylocystis heyeri</name>
    <dbReference type="NCBI Taxonomy" id="391905"/>
    <lineage>
        <taxon>Bacteria</taxon>
        <taxon>Pseudomonadati</taxon>
        <taxon>Pseudomonadota</taxon>
        <taxon>Alphaproteobacteria</taxon>
        <taxon>Hyphomicrobiales</taxon>
        <taxon>Methylocystaceae</taxon>
        <taxon>Methylocystis</taxon>
    </lineage>
</organism>
<accession>A0A6B8KLM4</accession>
<reference evidence="2 3" key="1">
    <citation type="submission" date="2019-11" db="EMBL/GenBank/DDBJ databases">
        <title>The genome sequence of Methylocystis heyeri.</title>
        <authorList>
            <person name="Oshkin I.Y."/>
            <person name="Miroshnikov K."/>
            <person name="Dedysh S.N."/>
        </authorList>
    </citation>
    <scope>NUCLEOTIDE SEQUENCE [LARGE SCALE GENOMIC DNA]</scope>
    <source>
        <strain evidence="2 3">H2</strain>
    </source>
</reference>
<keyword evidence="2" id="KW-0808">Transferase</keyword>
<proteinExistence type="predicted"/>
<dbReference type="Proteomes" id="UP000309061">
    <property type="component" value="Chromosome"/>
</dbReference>